<feature type="region of interest" description="Disordered" evidence="1">
    <location>
        <begin position="64"/>
        <end position="98"/>
    </location>
</feature>
<name>A0AA96LAI1_9BACL</name>
<evidence type="ECO:0000313" key="2">
    <source>
        <dbReference type="EMBL" id="WNQ10071.1"/>
    </source>
</evidence>
<dbReference type="AlphaFoldDB" id="A0AA96LAI1"/>
<protein>
    <submittedName>
        <fullName evidence="2">Uncharacterized protein</fullName>
    </submittedName>
</protein>
<sequence length="162" mass="18159">MNTEPKSGKKNYLFTVDILVEGYSNGIALESLLHLLNQDKIKDYQIRKGIELGKQIEFLLEKGKNSSPPLMADTQPSSSAMARPPAAPPSKNKKQVTDEVEKIKSSNALIRLTVPSAKEGKLSIPCRILNFDYDTEMLTVYHVDEKKVYQFHLSEVEDLAAH</sequence>
<reference evidence="2 3" key="1">
    <citation type="submission" date="2022-02" db="EMBL/GenBank/DDBJ databases">
        <title>Paenibacillus sp. MBLB1776 Whole Genome Shotgun Sequencing.</title>
        <authorList>
            <person name="Hwang C.Y."/>
            <person name="Cho E.-S."/>
            <person name="Seo M.-J."/>
        </authorList>
    </citation>
    <scope>NUCLEOTIDE SEQUENCE [LARGE SCALE GENOMIC DNA]</scope>
    <source>
        <strain evidence="2 3">MBLB1776</strain>
    </source>
</reference>
<evidence type="ECO:0000256" key="1">
    <source>
        <dbReference type="SAM" id="MobiDB-lite"/>
    </source>
</evidence>
<proteinExistence type="predicted"/>
<evidence type="ECO:0000313" key="3">
    <source>
        <dbReference type="Proteomes" id="UP001305702"/>
    </source>
</evidence>
<organism evidence="2 3">
    <name type="scientific">Paenibacillus aurantius</name>
    <dbReference type="NCBI Taxonomy" id="2918900"/>
    <lineage>
        <taxon>Bacteria</taxon>
        <taxon>Bacillati</taxon>
        <taxon>Bacillota</taxon>
        <taxon>Bacilli</taxon>
        <taxon>Bacillales</taxon>
        <taxon>Paenibacillaceae</taxon>
        <taxon>Paenibacillus</taxon>
    </lineage>
</organism>
<dbReference type="RefSeq" id="WP_315603845.1">
    <property type="nucleotide sequence ID" value="NZ_CP130318.1"/>
</dbReference>
<dbReference type="EMBL" id="CP130318">
    <property type="protein sequence ID" value="WNQ10071.1"/>
    <property type="molecule type" value="Genomic_DNA"/>
</dbReference>
<dbReference type="Proteomes" id="UP001305702">
    <property type="component" value="Chromosome"/>
</dbReference>
<accession>A0AA96LAI1</accession>
<gene>
    <name evidence="2" type="ORF">MJA45_20950</name>
</gene>
<keyword evidence="3" id="KW-1185">Reference proteome</keyword>
<dbReference type="KEGG" id="paun:MJA45_20950"/>